<dbReference type="GO" id="GO:0003677">
    <property type="term" value="F:DNA binding"/>
    <property type="evidence" value="ECO:0007669"/>
    <property type="project" value="InterPro"/>
</dbReference>
<dbReference type="InterPro" id="IPR050742">
    <property type="entry name" value="Helicase_Restrict-Modif_Enz"/>
</dbReference>
<dbReference type="PANTHER" id="PTHR47396:SF1">
    <property type="entry name" value="ATP-DEPENDENT HELICASE IRC3-RELATED"/>
    <property type="match status" value="1"/>
</dbReference>
<protein>
    <recommendedName>
        <fullName evidence="1">Helicase/UvrB N-terminal domain-containing protein</fullName>
    </recommendedName>
</protein>
<evidence type="ECO:0000313" key="2">
    <source>
        <dbReference type="EMBL" id="TET46063.1"/>
    </source>
</evidence>
<sequence>MHNYFLRYEQDFDEWRTAGFPEVSPLTHDFIEHILRPDQKRRLWKHQEEALLRTIYAYELLEVKNALLNIVTGGGKTAIIAAVMAWLKTSHNVHKFLVLCSNTIVRDRLEDDLRNAKVFRDFGFLPPGYEHCTNELGLHILEPGSTPQGILENGIVLGNIHQLYRSNISGRRNLAYIMNYVDEIAIFNDEAHNTPAPEYDNVLFALSSKCKFRLDTTATPDRADGKAPDSRMICEYVIEDAQAEVPPIIKNVVVYQPEIGLVQLTYTNPETGERRTVDEMDEEFEKIEKGLTATQWVTDPDPMRKQIQIAINRLQEQKRRAKSIGRGQYDPLLFVVAICIKDAEQAADMLNREFGVKTLLVTESSDEADRQAARGLGKKESPYDAVVSVLMLREGWDVPEVGVILLLRKFSSPVYGQQVIGRGLRLNVRNEDLQEICAVVDHKKLQHDWLWDIVGAKVRDNVGQVELFGDEDLPPKRKQQVVVNPEFLIVLAEPVEDEEEGDFSDDLAGIEVEIGDFPDWQSILNGFEYGAEVEISKVEIDAVIGRRLFGDDFIEILSESDRSQIEEEEQETSKEELARTLKGIVRDICRALLAKEGIGSFELGYLYGVMMDHIKQKLLNNCSIGLASEESLRRAIHHRYTILHNVLKFNGLVTGIVKYRKSDANA</sequence>
<dbReference type="SUPFAM" id="SSF52540">
    <property type="entry name" value="P-loop containing nucleoside triphosphate hydrolases"/>
    <property type="match status" value="2"/>
</dbReference>
<proteinExistence type="predicted"/>
<dbReference type="Pfam" id="PF04851">
    <property type="entry name" value="ResIII"/>
    <property type="match status" value="1"/>
</dbReference>
<comment type="caution">
    <text evidence="2">The sequence shown here is derived from an EMBL/GenBank/DDBJ whole genome shotgun (WGS) entry which is preliminary data.</text>
</comment>
<name>A0A523UU34_UNCT6</name>
<organism evidence="2 3">
    <name type="scientific">candidate division TA06 bacterium</name>
    <dbReference type="NCBI Taxonomy" id="2250710"/>
    <lineage>
        <taxon>Bacteria</taxon>
        <taxon>Bacteria division TA06</taxon>
    </lineage>
</organism>
<dbReference type="Gene3D" id="3.40.50.300">
    <property type="entry name" value="P-loop containing nucleotide triphosphate hydrolases"/>
    <property type="match status" value="2"/>
</dbReference>
<dbReference type="Proteomes" id="UP000315525">
    <property type="component" value="Unassembled WGS sequence"/>
</dbReference>
<dbReference type="GO" id="GO:0016787">
    <property type="term" value="F:hydrolase activity"/>
    <property type="evidence" value="ECO:0007669"/>
    <property type="project" value="InterPro"/>
</dbReference>
<evidence type="ECO:0000313" key="3">
    <source>
        <dbReference type="Proteomes" id="UP000315525"/>
    </source>
</evidence>
<reference evidence="2 3" key="1">
    <citation type="submission" date="2019-03" db="EMBL/GenBank/DDBJ databases">
        <title>Metabolic potential of uncultured bacteria and archaea associated with petroleum seepage in deep-sea sediments.</title>
        <authorList>
            <person name="Dong X."/>
            <person name="Hubert C."/>
        </authorList>
    </citation>
    <scope>NUCLEOTIDE SEQUENCE [LARGE SCALE GENOMIC DNA]</scope>
    <source>
        <strain evidence="2">E44_bin18</strain>
    </source>
</reference>
<dbReference type="EMBL" id="SOJN01000069">
    <property type="protein sequence ID" value="TET46063.1"/>
    <property type="molecule type" value="Genomic_DNA"/>
</dbReference>
<evidence type="ECO:0000259" key="1">
    <source>
        <dbReference type="Pfam" id="PF04851"/>
    </source>
</evidence>
<dbReference type="InterPro" id="IPR027417">
    <property type="entry name" value="P-loop_NTPase"/>
</dbReference>
<dbReference type="GO" id="GO:0005524">
    <property type="term" value="F:ATP binding"/>
    <property type="evidence" value="ECO:0007669"/>
    <property type="project" value="InterPro"/>
</dbReference>
<dbReference type="GO" id="GO:0005829">
    <property type="term" value="C:cytosol"/>
    <property type="evidence" value="ECO:0007669"/>
    <property type="project" value="TreeGrafter"/>
</dbReference>
<accession>A0A523UU34</accession>
<dbReference type="AlphaFoldDB" id="A0A523UU34"/>
<dbReference type="PANTHER" id="PTHR47396">
    <property type="entry name" value="TYPE I RESTRICTION ENZYME ECOKI R PROTEIN"/>
    <property type="match status" value="1"/>
</dbReference>
<dbReference type="InterPro" id="IPR006935">
    <property type="entry name" value="Helicase/UvrB_N"/>
</dbReference>
<gene>
    <name evidence="2" type="ORF">E3J62_05390</name>
</gene>
<feature type="domain" description="Helicase/UvrB N-terminal" evidence="1">
    <location>
        <begin position="43"/>
        <end position="222"/>
    </location>
</feature>